<dbReference type="Proteomes" id="UP000004095">
    <property type="component" value="Unassembled WGS sequence"/>
</dbReference>
<accession>A1ZST3</accession>
<protein>
    <recommendedName>
        <fullName evidence="3">WbqC-like protein family</fullName>
    </recommendedName>
</protein>
<comment type="caution">
    <text evidence="1">The sequence shown here is derived from an EMBL/GenBank/DDBJ whole genome shotgun (WGS) entry which is preliminary data.</text>
</comment>
<dbReference type="InterPro" id="IPR014985">
    <property type="entry name" value="WbqC"/>
</dbReference>
<evidence type="ECO:0000313" key="1">
    <source>
        <dbReference type="EMBL" id="EAY26497.1"/>
    </source>
</evidence>
<dbReference type="OrthoDB" id="1523452at2"/>
<dbReference type="eggNOG" id="COG0224">
    <property type="taxonomic scope" value="Bacteria"/>
</dbReference>
<gene>
    <name evidence="1" type="ORF">M23134_01667</name>
</gene>
<reference evidence="1 2" key="1">
    <citation type="submission" date="2007-01" db="EMBL/GenBank/DDBJ databases">
        <authorList>
            <person name="Haygood M."/>
            <person name="Podell S."/>
            <person name="Anderson C."/>
            <person name="Hopkinson B."/>
            <person name="Roe K."/>
            <person name="Barbeau K."/>
            <person name="Gaasterland T."/>
            <person name="Ferriera S."/>
            <person name="Johnson J."/>
            <person name="Kravitz S."/>
            <person name="Beeson K."/>
            <person name="Sutton G."/>
            <person name="Rogers Y.-H."/>
            <person name="Friedman R."/>
            <person name="Frazier M."/>
            <person name="Venter J.C."/>
        </authorList>
    </citation>
    <scope>NUCLEOTIDE SEQUENCE [LARGE SCALE GENOMIC DNA]</scope>
    <source>
        <strain evidence="1 2">ATCC 23134</strain>
    </source>
</reference>
<proteinExistence type="predicted"/>
<evidence type="ECO:0008006" key="3">
    <source>
        <dbReference type="Google" id="ProtNLM"/>
    </source>
</evidence>
<dbReference type="RefSeq" id="WP_002700720.1">
    <property type="nucleotide sequence ID" value="NZ_AAWS01000033.1"/>
</dbReference>
<dbReference type="EMBL" id="AAWS01000033">
    <property type="protein sequence ID" value="EAY26497.1"/>
    <property type="molecule type" value="Genomic_DNA"/>
</dbReference>
<dbReference type="AlphaFoldDB" id="A1ZST3"/>
<organism evidence="1 2">
    <name type="scientific">Microscilla marina ATCC 23134</name>
    <dbReference type="NCBI Taxonomy" id="313606"/>
    <lineage>
        <taxon>Bacteria</taxon>
        <taxon>Pseudomonadati</taxon>
        <taxon>Bacteroidota</taxon>
        <taxon>Cytophagia</taxon>
        <taxon>Cytophagales</taxon>
        <taxon>Microscillaceae</taxon>
        <taxon>Microscilla</taxon>
    </lineage>
</organism>
<evidence type="ECO:0000313" key="2">
    <source>
        <dbReference type="Proteomes" id="UP000004095"/>
    </source>
</evidence>
<dbReference type="Pfam" id="PF08889">
    <property type="entry name" value="WbqC"/>
    <property type="match status" value="2"/>
</dbReference>
<sequence>MTQKNQDTLVLDLQYFPCIAYFVQWLKYPKVCIDIHENYEKQSYRNRCYIMLANKVACLSVPVVKGNRKQLYKDLQIDYDQKWLVQHWRSISSAYGKAPFYEYFADDFHNILHKKPCYLVDLNLELLTKCLKLLKMPESFDLSNNYINLNHTEGFREGRSAIHPKKGFQPDGQYGTFNYAQVFGKQFVPNLSVLDLLFCEGPNAGFILQKTLEMQPDTAPE</sequence>
<keyword evidence="2" id="KW-1185">Reference proteome</keyword>
<name>A1ZST3_MICM2</name>